<reference evidence="3 4" key="1">
    <citation type="submission" date="2020-04" db="EMBL/GenBank/DDBJ databases">
        <title>Perkinsus olseni comparative genomics.</title>
        <authorList>
            <person name="Bogema D.R."/>
        </authorList>
    </citation>
    <scope>NUCLEOTIDE SEQUENCE [LARGE SCALE GENOMIC DNA]</scope>
    <source>
        <strain evidence="3">00978-12</strain>
    </source>
</reference>
<dbReference type="PANTHER" id="PTHR33050">
    <property type="entry name" value="REVERSE TRANSCRIPTASE DOMAIN-CONTAINING PROTEIN"/>
    <property type="match status" value="1"/>
</dbReference>
<dbReference type="InterPro" id="IPR000477">
    <property type="entry name" value="RT_dom"/>
</dbReference>
<evidence type="ECO:0000313" key="4">
    <source>
        <dbReference type="Proteomes" id="UP000541610"/>
    </source>
</evidence>
<feature type="compositionally biased region" description="Basic and acidic residues" evidence="1">
    <location>
        <begin position="342"/>
        <end position="351"/>
    </location>
</feature>
<dbReference type="Gene3D" id="3.30.420.10">
    <property type="entry name" value="Ribonuclease H-like superfamily/Ribonuclease H"/>
    <property type="match status" value="1"/>
</dbReference>
<organism evidence="3 4">
    <name type="scientific">Perkinsus olseni</name>
    <name type="common">Perkinsus atlanticus</name>
    <dbReference type="NCBI Taxonomy" id="32597"/>
    <lineage>
        <taxon>Eukaryota</taxon>
        <taxon>Sar</taxon>
        <taxon>Alveolata</taxon>
        <taxon>Perkinsozoa</taxon>
        <taxon>Perkinsea</taxon>
        <taxon>Perkinsida</taxon>
        <taxon>Perkinsidae</taxon>
        <taxon>Perkinsus</taxon>
    </lineage>
</organism>
<dbReference type="InterPro" id="IPR052055">
    <property type="entry name" value="Hepadnavirus_pol/RT"/>
</dbReference>
<feature type="domain" description="Reverse transcriptase" evidence="2">
    <location>
        <begin position="648"/>
        <end position="846"/>
    </location>
</feature>
<name>A0A7J6NUI3_PEROL</name>
<dbReference type="InterPro" id="IPR043502">
    <property type="entry name" value="DNA/RNA_pol_sf"/>
</dbReference>
<dbReference type="GO" id="GO:0003676">
    <property type="term" value="F:nucleic acid binding"/>
    <property type="evidence" value="ECO:0007669"/>
    <property type="project" value="InterPro"/>
</dbReference>
<evidence type="ECO:0000256" key="1">
    <source>
        <dbReference type="SAM" id="MobiDB-lite"/>
    </source>
</evidence>
<dbReference type="AlphaFoldDB" id="A0A7J6NUI3"/>
<comment type="caution">
    <text evidence="3">The sequence shown here is derived from an EMBL/GenBank/DDBJ whole genome shotgun (WGS) entry which is preliminary data.</text>
</comment>
<feature type="compositionally biased region" description="Basic and acidic residues" evidence="1">
    <location>
        <begin position="399"/>
        <end position="415"/>
    </location>
</feature>
<evidence type="ECO:0000313" key="3">
    <source>
        <dbReference type="EMBL" id="KAF4687572.1"/>
    </source>
</evidence>
<feature type="region of interest" description="Disordered" evidence="1">
    <location>
        <begin position="324"/>
        <end position="358"/>
    </location>
</feature>
<protein>
    <recommendedName>
        <fullName evidence="2">Reverse transcriptase domain-containing protein</fullName>
    </recommendedName>
</protein>
<dbReference type="EMBL" id="JABANP010000181">
    <property type="protein sequence ID" value="KAF4687572.1"/>
    <property type="molecule type" value="Genomic_DNA"/>
</dbReference>
<dbReference type="SUPFAM" id="SSF56672">
    <property type="entry name" value="DNA/RNA polymerases"/>
    <property type="match status" value="1"/>
</dbReference>
<accession>A0A7J6NUI3</accession>
<dbReference type="PROSITE" id="PS50878">
    <property type="entry name" value="RT_POL"/>
    <property type="match status" value="1"/>
</dbReference>
<feature type="region of interest" description="Disordered" evidence="1">
    <location>
        <begin position="399"/>
        <end position="443"/>
    </location>
</feature>
<dbReference type="InterPro" id="IPR036397">
    <property type="entry name" value="RNaseH_sf"/>
</dbReference>
<gene>
    <name evidence="3" type="ORF">FOZ60_003793</name>
</gene>
<sequence length="1137" mass="125756">MEQQQPQRRSPTSLIERFEAAKVDIEPLRRSLGVDDATWVGFTVTMGGEPGSLKTVGDVAFLNDADVTVALNGVATALARGRVGVLYDACREQCGLAQAMANTAAAVVNEAASGGEPAGKKAKMAVFVDSVDDTQYELLPPLDYNDMVEKTKSVFGDISDDQLPSLEQLSGLQAKLNEGGLPFADFSVWAPRQRFRLKEMKLTRWTFDQDGQAVRVGAPSVPTYREWRKSFVIYKYALIMLGAASLADMEAYMMQIEHLYSTYGDEYWSFLVEADELLRSSRLVRYVSGRLDVARWGHAFRAAAADYSFWNSQMDRRVIKVERERASGSATTGAKAPLNEQAGKRLRDEASGKPPSANDKRREICFAYQGGREGHTGAVCPQGRRHVCLACKKPHDLPRGNRECPSRDRSKRSDSLTDGSAQPARSSAGCNNEAVSDYDGSRDSPLTVRNHFNEDQGWLGGLRRTVLSSEFLKEGRESFRRLREVLESIVLPRLDGLSDVGRQPLPEDMVNEARQSVIEFCGGSPDAAKPSNPHSPLRGGLWALLISLAGDWDTEIPKWLSEQGAPIGVTQTIRPCGVFPLTEDCPQHDLSPESICLWERIDGTPGVAASADPEFANYPSAEQRPDITMALLQSEADEGFCEFYRSREELVASLGSEKFLVSRLALAPKPNGKWRLICDATASGLNDAVVTSEKVILPRPSDLVSDILDLGQLDGNFESLEFLSVDFRSAFKLIAVNESERFCQICRFGGFYIKFNVLMFGTRSSPLVFCRVSSCACRLAQLLYDSSQMRISCYVDDPAIIARGRSPRVRKLRMVTVLLLWALLGIPLSVEKGQRGRCMKWIGLTFTLAAQEMSVSVPREKIIAMYELASELLESPKKGCCKALRKLCGKTSWAGNVVPYLHAFLAPLWQLSAFAHKHGKSHVSLQKALNDLQWLGWFFRSAMDRCTVAVDHCLTRRYRLSCRLPPRVCIVVDASTVGIGGALMWGSSHEKATPVSYFADAVSDHDVELLGAGRGSCSSQSCFELLAIVVALKLWSSRLYDCSRVVVESDSLVALSVMIRQRSSSLVLRRLVEKVAMMMALDLRLLEVRYRHMRGSSNVIADALSRLGEGKSVPQCLRNIPRMTCPTRDEAFGASRR</sequence>
<feature type="compositionally biased region" description="Polar residues" evidence="1">
    <location>
        <begin position="416"/>
        <end position="434"/>
    </location>
</feature>
<dbReference type="Proteomes" id="UP000541610">
    <property type="component" value="Unassembled WGS sequence"/>
</dbReference>
<dbReference type="PANTHER" id="PTHR33050:SF7">
    <property type="entry name" value="RIBONUCLEASE H"/>
    <property type="match status" value="1"/>
</dbReference>
<evidence type="ECO:0000259" key="2">
    <source>
        <dbReference type="PROSITE" id="PS50878"/>
    </source>
</evidence>
<proteinExistence type="predicted"/>
<dbReference type="OrthoDB" id="430804at2759"/>
<dbReference type="Pfam" id="PF00078">
    <property type="entry name" value="RVT_1"/>
    <property type="match status" value="1"/>
</dbReference>